<comment type="similarity">
    <text evidence="1">Belongs to the bacterial solute-binding protein 1 family.</text>
</comment>
<dbReference type="PROSITE" id="PS01037">
    <property type="entry name" value="SBP_BACTERIAL_1"/>
    <property type="match status" value="1"/>
</dbReference>
<name>A0ABD5Z7R9_9EURY</name>
<dbReference type="SUPFAM" id="SSF53850">
    <property type="entry name" value="Periplasmic binding protein-like II"/>
    <property type="match status" value="1"/>
</dbReference>
<evidence type="ECO:0000313" key="4">
    <source>
        <dbReference type="EMBL" id="MFC7201055.1"/>
    </source>
</evidence>
<evidence type="ECO:0000256" key="2">
    <source>
        <dbReference type="ARBA" id="ARBA00022448"/>
    </source>
</evidence>
<dbReference type="EMBL" id="JBHTAR010000011">
    <property type="protein sequence ID" value="MFC7201055.1"/>
    <property type="molecule type" value="Genomic_DNA"/>
</dbReference>
<accession>A0ABD5Z7R9</accession>
<gene>
    <name evidence="4" type="ORF">ACFQJ9_16855</name>
</gene>
<evidence type="ECO:0000256" key="1">
    <source>
        <dbReference type="ARBA" id="ARBA00008520"/>
    </source>
</evidence>
<reference evidence="4 5" key="1">
    <citation type="journal article" date="2019" name="Int. J. Syst. Evol. Microbiol.">
        <title>The Global Catalogue of Microorganisms (GCM) 10K type strain sequencing project: providing services to taxonomists for standard genome sequencing and annotation.</title>
        <authorList>
            <consortium name="The Broad Institute Genomics Platform"/>
            <consortium name="The Broad Institute Genome Sequencing Center for Infectious Disease"/>
            <person name="Wu L."/>
            <person name="Ma J."/>
        </authorList>
    </citation>
    <scope>NUCLEOTIDE SEQUENCE [LARGE SCALE GENOMIC DNA]</scope>
    <source>
        <strain evidence="4 5">XZGYJ-43</strain>
    </source>
</reference>
<dbReference type="Proteomes" id="UP001596447">
    <property type="component" value="Unassembled WGS sequence"/>
</dbReference>
<sequence>MRRRDVLKAGAGAGLGLVAGCAGNGGETTTTTPSTTTTATDPYAGELHVATYQPFVDAPSVSPGSWIKEQFEKQYPKATLKWLTPQSELNYFVQRKQAGVGVDADVYVGLNADDLVRVDQELGGDDLFEPIDAGALDNEGHVRDELRFDPKNRAIPFDTGYISLVYNEKKVSNPQTFETLAKPEYASKLLAQNAQTSDSGQAFLLWTIATLGEENYLDYWKRLVDNGARLLDSWSAAYSAYLKERPMVVSYSTDQVYAHRYDQPLAEHQVGFLNDQGYANPEGMARFADTDTPELATAFVDFMLSKEVQSKIPVLNVAFPATDWAEPPESFSKYAHRPPETVTHSYDELKGNLDQWVEQWARQVASN</sequence>
<keyword evidence="5" id="KW-1185">Reference proteome</keyword>
<comment type="caution">
    <text evidence="4">The sequence shown here is derived from an EMBL/GenBank/DDBJ whole genome shotgun (WGS) entry which is preliminary data.</text>
</comment>
<evidence type="ECO:0000313" key="5">
    <source>
        <dbReference type="Proteomes" id="UP001596447"/>
    </source>
</evidence>
<dbReference type="InterPro" id="IPR005948">
    <property type="entry name" value="ThiB-like"/>
</dbReference>
<dbReference type="PROSITE" id="PS51257">
    <property type="entry name" value="PROKAR_LIPOPROTEIN"/>
    <property type="match status" value="1"/>
</dbReference>
<dbReference type="RefSeq" id="WP_279527814.1">
    <property type="nucleotide sequence ID" value="NZ_CP122312.1"/>
</dbReference>
<organism evidence="4 5">
    <name type="scientific">Halospeciosus flavus</name>
    <dbReference type="NCBI Taxonomy" id="3032283"/>
    <lineage>
        <taxon>Archaea</taxon>
        <taxon>Methanobacteriati</taxon>
        <taxon>Methanobacteriota</taxon>
        <taxon>Stenosarchaea group</taxon>
        <taxon>Halobacteria</taxon>
        <taxon>Halobacteriales</taxon>
        <taxon>Halobacteriaceae</taxon>
        <taxon>Halospeciosus</taxon>
    </lineage>
</organism>
<dbReference type="Pfam" id="PF13343">
    <property type="entry name" value="SBP_bac_6"/>
    <property type="match status" value="1"/>
</dbReference>
<keyword evidence="3" id="KW-0732">Signal</keyword>
<dbReference type="PANTHER" id="PTHR30006:SF2">
    <property type="entry name" value="ABC TRANSPORTER SUBSTRATE-BINDING PROTEIN"/>
    <property type="match status" value="1"/>
</dbReference>
<dbReference type="NCBIfam" id="TIGR01254">
    <property type="entry name" value="sfuA"/>
    <property type="match status" value="1"/>
</dbReference>
<dbReference type="PANTHER" id="PTHR30006">
    <property type="entry name" value="THIAMINE-BINDING PERIPLASMIC PROTEIN-RELATED"/>
    <property type="match status" value="1"/>
</dbReference>
<dbReference type="Gene3D" id="3.40.190.10">
    <property type="entry name" value="Periplasmic binding protein-like II"/>
    <property type="match status" value="2"/>
</dbReference>
<dbReference type="AlphaFoldDB" id="A0ABD5Z7R9"/>
<proteinExistence type="inferred from homology"/>
<keyword evidence="2" id="KW-0813">Transport</keyword>
<evidence type="ECO:0000256" key="3">
    <source>
        <dbReference type="ARBA" id="ARBA00022729"/>
    </source>
</evidence>
<dbReference type="InterPro" id="IPR006061">
    <property type="entry name" value="SBP_1_CS"/>
</dbReference>
<protein>
    <submittedName>
        <fullName evidence="4">Thiamine ABC transporter substrate binding subunit</fullName>
    </submittedName>
</protein>